<dbReference type="EMBL" id="BGPR01000572">
    <property type="protein sequence ID" value="GBM26907.1"/>
    <property type="molecule type" value="Genomic_DNA"/>
</dbReference>
<evidence type="ECO:0000256" key="1">
    <source>
        <dbReference type="SAM" id="MobiDB-lite"/>
    </source>
</evidence>
<reference evidence="2 3" key="1">
    <citation type="journal article" date="2019" name="Sci. Rep.">
        <title>Orb-weaving spider Araneus ventricosus genome elucidates the spidroin gene catalogue.</title>
        <authorList>
            <person name="Kono N."/>
            <person name="Nakamura H."/>
            <person name="Ohtoshi R."/>
            <person name="Moran D.A.P."/>
            <person name="Shinohara A."/>
            <person name="Yoshida Y."/>
            <person name="Fujiwara M."/>
            <person name="Mori M."/>
            <person name="Tomita M."/>
            <person name="Arakawa K."/>
        </authorList>
    </citation>
    <scope>NUCLEOTIDE SEQUENCE [LARGE SCALE GENOMIC DNA]</scope>
</reference>
<sequence length="117" mass="13534">MITKTPEPVPRPADFHAIPTPGRTNNGARFSMQLTHRHTGYSGESGIEPEILRTRNYDFATMPPQPTNFCVPSQPVYQIVICKSYEHVHMNKRNHEEGFLQNEWMRRDSSLLIFHAQ</sequence>
<evidence type="ECO:0000313" key="3">
    <source>
        <dbReference type="Proteomes" id="UP000499080"/>
    </source>
</evidence>
<dbReference type="Proteomes" id="UP000499080">
    <property type="component" value="Unassembled WGS sequence"/>
</dbReference>
<proteinExistence type="predicted"/>
<organism evidence="2 3">
    <name type="scientific">Araneus ventricosus</name>
    <name type="common">Orbweaver spider</name>
    <name type="synonym">Epeira ventricosa</name>
    <dbReference type="NCBI Taxonomy" id="182803"/>
    <lineage>
        <taxon>Eukaryota</taxon>
        <taxon>Metazoa</taxon>
        <taxon>Ecdysozoa</taxon>
        <taxon>Arthropoda</taxon>
        <taxon>Chelicerata</taxon>
        <taxon>Arachnida</taxon>
        <taxon>Araneae</taxon>
        <taxon>Araneomorphae</taxon>
        <taxon>Entelegynae</taxon>
        <taxon>Araneoidea</taxon>
        <taxon>Araneidae</taxon>
        <taxon>Araneus</taxon>
    </lineage>
</organism>
<comment type="caution">
    <text evidence="2">The sequence shown here is derived from an EMBL/GenBank/DDBJ whole genome shotgun (WGS) entry which is preliminary data.</text>
</comment>
<accession>A0A4Y2EDP5</accession>
<dbReference type="AlphaFoldDB" id="A0A4Y2EDP5"/>
<gene>
    <name evidence="2" type="ORF">AVEN_264756_1</name>
</gene>
<protein>
    <submittedName>
        <fullName evidence="2">Uncharacterized protein</fullName>
    </submittedName>
</protein>
<evidence type="ECO:0000313" key="2">
    <source>
        <dbReference type="EMBL" id="GBM26907.1"/>
    </source>
</evidence>
<feature type="region of interest" description="Disordered" evidence="1">
    <location>
        <begin position="1"/>
        <end position="28"/>
    </location>
</feature>
<keyword evidence="3" id="KW-1185">Reference proteome</keyword>
<name>A0A4Y2EDP5_ARAVE</name>